<gene>
    <name evidence="1" type="ORF">SteCoe_1392</name>
</gene>
<dbReference type="EMBL" id="MPUH01000014">
    <property type="protein sequence ID" value="OMJ95329.1"/>
    <property type="molecule type" value="Genomic_DNA"/>
</dbReference>
<dbReference type="AlphaFoldDB" id="A0A1R2D233"/>
<organism evidence="1 2">
    <name type="scientific">Stentor coeruleus</name>
    <dbReference type="NCBI Taxonomy" id="5963"/>
    <lineage>
        <taxon>Eukaryota</taxon>
        <taxon>Sar</taxon>
        <taxon>Alveolata</taxon>
        <taxon>Ciliophora</taxon>
        <taxon>Postciliodesmatophora</taxon>
        <taxon>Heterotrichea</taxon>
        <taxon>Heterotrichida</taxon>
        <taxon>Stentoridae</taxon>
        <taxon>Stentor</taxon>
    </lineage>
</organism>
<proteinExistence type="predicted"/>
<evidence type="ECO:0000313" key="1">
    <source>
        <dbReference type="EMBL" id="OMJ95329.1"/>
    </source>
</evidence>
<evidence type="ECO:0000313" key="2">
    <source>
        <dbReference type="Proteomes" id="UP000187209"/>
    </source>
</evidence>
<dbReference type="Proteomes" id="UP000187209">
    <property type="component" value="Unassembled WGS sequence"/>
</dbReference>
<comment type="caution">
    <text evidence="1">The sequence shown here is derived from an EMBL/GenBank/DDBJ whole genome shotgun (WGS) entry which is preliminary data.</text>
</comment>
<protein>
    <submittedName>
        <fullName evidence="1">Uncharacterized protein</fullName>
    </submittedName>
</protein>
<sequence>MNNSVRKENIRSFILDIPTQSHLSSPIDESSISIRKNLLIPQVNNKFEYSSKAPSRSNSLYPDDFEQEIEPEKLTFYMKYLPYINAQHGYGKVKGILSNIKTLYTNESLPITRKKHETDLLQEIRAKHESIIFRNRSVEITKF</sequence>
<keyword evidence="2" id="KW-1185">Reference proteome</keyword>
<reference evidence="1 2" key="1">
    <citation type="submission" date="2016-11" db="EMBL/GenBank/DDBJ databases">
        <title>The macronuclear genome of Stentor coeruleus: a giant cell with tiny introns.</title>
        <authorList>
            <person name="Slabodnick M."/>
            <person name="Ruby J.G."/>
            <person name="Reiff S.B."/>
            <person name="Swart E.C."/>
            <person name="Gosai S."/>
            <person name="Prabakaran S."/>
            <person name="Witkowska E."/>
            <person name="Larue G.E."/>
            <person name="Fisher S."/>
            <person name="Freeman R.M."/>
            <person name="Gunawardena J."/>
            <person name="Chu W."/>
            <person name="Stover N.A."/>
            <person name="Gregory B.D."/>
            <person name="Nowacki M."/>
            <person name="Derisi J."/>
            <person name="Roy S.W."/>
            <person name="Marshall W.F."/>
            <person name="Sood P."/>
        </authorList>
    </citation>
    <scope>NUCLEOTIDE SEQUENCE [LARGE SCALE GENOMIC DNA]</scope>
    <source>
        <strain evidence="1">WM001</strain>
    </source>
</reference>
<accession>A0A1R2D233</accession>
<name>A0A1R2D233_9CILI</name>